<feature type="compositionally biased region" description="Polar residues" evidence="1">
    <location>
        <begin position="197"/>
        <end position="217"/>
    </location>
</feature>
<feature type="non-terminal residue" evidence="2">
    <location>
        <position position="1"/>
    </location>
</feature>
<feature type="compositionally biased region" description="Basic and acidic residues" evidence="1">
    <location>
        <begin position="9"/>
        <end position="22"/>
    </location>
</feature>
<protein>
    <submittedName>
        <fullName evidence="2">Uncharacterized protein</fullName>
    </submittedName>
</protein>
<reference evidence="2" key="1">
    <citation type="journal article" date="2019" name="Science">
        <title>Mutation of a bHLH transcription factor allowed almond domestication.</title>
        <authorList>
            <person name="Sanchez-Perez R."/>
            <person name="Pavan S."/>
            <person name="Mazzeo R."/>
            <person name="Moldovan C."/>
            <person name="Aiese Cigliano R."/>
            <person name="Del Cueto J."/>
            <person name="Ricciardi F."/>
            <person name="Lotti C."/>
            <person name="Ricciardi L."/>
            <person name="Dicenta F."/>
            <person name="Lopez-Marques R.L."/>
            <person name="Lindberg Moller B."/>
        </authorList>
    </citation>
    <scope>NUCLEOTIDE SEQUENCE</scope>
</reference>
<evidence type="ECO:0000256" key="1">
    <source>
        <dbReference type="SAM" id="MobiDB-lite"/>
    </source>
</evidence>
<sequence length="266" mass="28887">SSSKGVRRHGVDPNRSRNEGDMRSLSSPRQLSLSPPVRRWQRPPRLQTAPPAPHLGRSPGPVPNEPPLDGEPPLTQRRAAVAGSPEISIEADGAAQTSSFDFSFVSPPNRSSKASEVQRSAGGTFKGIHHRATLNLHASKSATSAPSNRSSGRHTWGRSPGPVPNEPPLDGEPPLTQRRRCRGRSRPEISIEADGAAQTSSFDFSFVSPPNRSSKASEVQPISRRNLQRVVKVHRIHHRATLNLHASKSVGWKFLRSFTGKNFGTG</sequence>
<feature type="compositionally biased region" description="Polar residues" evidence="1">
    <location>
        <begin position="95"/>
        <end position="118"/>
    </location>
</feature>
<feature type="region of interest" description="Disordered" evidence="1">
    <location>
        <begin position="1"/>
        <end position="221"/>
    </location>
</feature>
<accession>A0A4Y1RC65</accession>
<dbReference type="AlphaFoldDB" id="A0A4Y1RC65"/>
<feature type="compositionally biased region" description="Pro residues" evidence="1">
    <location>
        <begin position="161"/>
        <end position="171"/>
    </location>
</feature>
<gene>
    <name evidence="2" type="ORF">Prudu_012212</name>
</gene>
<name>A0A4Y1RC65_PRUDU</name>
<dbReference type="EMBL" id="AP019300">
    <property type="protein sequence ID" value="BBH01830.1"/>
    <property type="molecule type" value="Genomic_DNA"/>
</dbReference>
<organism evidence="2">
    <name type="scientific">Prunus dulcis</name>
    <name type="common">Almond</name>
    <name type="synonym">Amygdalus dulcis</name>
    <dbReference type="NCBI Taxonomy" id="3755"/>
    <lineage>
        <taxon>Eukaryota</taxon>
        <taxon>Viridiplantae</taxon>
        <taxon>Streptophyta</taxon>
        <taxon>Embryophyta</taxon>
        <taxon>Tracheophyta</taxon>
        <taxon>Spermatophyta</taxon>
        <taxon>Magnoliopsida</taxon>
        <taxon>eudicotyledons</taxon>
        <taxon>Gunneridae</taxon>
        <taxon>Pentapetalae</taxon>
        <taxon>rosids</taxon>
        <taxon>fabids</taxon>
        <taxon>Rosales</taxon>
        <taxon>Rosaceae</taxon>
        <taxon>Amygdaloideae</taxon>
        <taxon>Amygdaleae</taxon>
        <taxon>Prunus</taxon>
    </lineage>
</organism>
<feature type="compositionally biased region" description="Pro residues" evidence="1">
    <location>
        <begin position="60"/>
        <end position="70"/>
    </location>
</feature>
<feature type="compositionally biased region" description="Low complexity" evidence="1">
    <location>
        <begin position="23"/>
        <end position="38"/>
    </location>
</feature>
<feature type="compositionally biased region" description="Polar residues" evidence="1">
    <location>
        <begin position="136"/>
        <end position="150"/>
    </location>
</feature>
<proteinExistence type="predicted"/>
<evidence type="ECO:0000313" key="2">
    <source>
        <dbReference type="EMBL" id="BBH01830.1"/>
    </source>
</evidence>